<reference evidence="2" key="1">
    <citation type="submission" date="2022-11" db="EMBL/GenBank/DDBJ databases">
        <authorList>
            <person name="Somphong A."/>
            <person name="Phongsopitanun W."/>
        </authorList>
    </citation>
    <scope>NUCLEOTIDE SEQUENCE</scope>
    <source>
        <strain evidence="2">Pm04-4</strain>
    </source>
</reference>
<dbReference type="Proteomes" id="UP001151002">
    <property type="component" value="Unassembled WGS sequence"/>
</dbReference>
<keyword evidence="1" id="KW-0812">Transmembrane</keyword>
<feature type="transmembrane region" description="Helical" evidence="1">
    <location>
        <begin position="36"/>
        <end position="59"/>
    </location>
</feature>
<feature type="transmembrane region" description="Helical" evidence="1">
    <location>
        <begin position="6"/>
        <end position="24"/>
    </location>
</feature>
<keyword evidence="1" id="KW-1133">Transmembrane helix</keyword>
<keyword evidence="1" id="KW-0472">Membrane</keyword>
<name>A0ABT4B0A6_9ACTN</name>
<evidence type="ECO:0000313" key="3">
    <source>
        <dbReference type="Proteomes" id="UP001151002"/>
    </source>
</evidence>
<proteinExistence type="predicted"/>
<evidence type="ECO:0000313" key="2">
    <source>
        <dbReference type="EMBL" id="MCY1139926.1"/>
    </source>
</evidence>
<feature type="transmembrane region" description="Helical" evidence="1">
    <location>
        <begin position="79"/>
        <end position="100"/>
    </location>
</feature>
<feature type="transmembrane region" description="Helical" evidence="1">
    <location>
        <begin position="139"/>
        <end position="160"/>
    </location>
</feature>
<protein>
    <submittedName>
        <fullName evidence="2">DUF4386 domain-containing protein</fullName>
    </submittedName>
</protein>
<dbReference type="InterPro" id="IPR025495">
    <property type="entry name" value="DUF4386"/>
</dbReference>
<feature type="transmembrane region" description="Helical" evidence="1">
    <location>
        <begin position="112"/>
        <end position="133"/>
    </location>
</feature>
<evidence type="ECO:0000256" key="1">
    <source>
        <dbReference type="SAM" id="Phobius"/>
    </source>
</evidence>
<dbReference type="Pfam" id="PF14329">
    <property type="entry name" value="DUF4386"/>
    <property type="match status" value="1"/>
</dbReference>
<gene>
    <name evidence="2" type="ORF">OWR29_18135</name>
</gene>
<keyword evidence="3" id="KW-1185">Reference proteome</keyword>
<dbReference type="EMBL" id="JAPNTZ010000006">
    <property type="protein sequence ID" value="MCY1139926.1"/>
    <property type="molecule type" value="Genomic_DNA"/>
</dbReference>
<sequence>MGGILEVVVALACVGTAVVLYPVLKRRSPARALGFVAARTVEAGGILIGVAGLLTLLTLRRNGTGTDGAGQALIAFYDSVFIVSQGLIPAVSAVLLGSLLYQTRLVPRVLPVLGLIAAPLVAASVGGVLFGAWDRMSPVVAIAALPIAVWEFSLGVRLVVKGFSAQGQALAGHGVDGAGPPAGDAVDVEARGLGRDVVAERG</sequence>
<accession>A0ABT4B0A6</accession>
<dbReference type="RefSeq" id="WP_267564435.1">
    <property type="nucleotide sequence ID" value="NZ_JAPNTZ010000006.1"/>
</dbReference>
<organism evidence="2 3">
    <name type="scientific">Paractinoplanes pyxinae</name>
    <dbReference type="NCBI Taxonomy" id="2997416"/>
    <lineage>
        <taxon>Bacteria</taxon>
        <taxon>Bacillati</taxon>
        <taxon>Actinomycetota</taxon>
        <taxon>Actinomycetes</taxon>
        <taxon>Micromonosporales</taxon>
        <taxon>Micromonosporaceae</taxon>
        <taxon>Paractinoplanes</taxon>
    </lineage>
</organism>
<comment type="caution">
    <text evidence="2">The sequence shown here is derived from an EMBL/GenBank/DDBJ whole genome shotgun (WGS) entry which is preliminary data.</text>
</comment>